<organism evidence="1 2">
    <name type="scientific">Pleurodeles waltl</name>
    <name type="common">Iberian ribbed newt</name>
    <dbReference type="NCBI Taxonomy" id="8319"/>
    <lineage>
        <taxon>Eukaryota</taxon>
        <taxon>Metazoa</taxon>
        <taxon>Chordata</taxon>
        <taxon>Craniata</taxon>
        <taxon>Vertebrata</taxon>
        <taxon>Euteleostomi</taxon>
        <taxon>Amphibia</taxon>
        <taxon>Batrachia</taxon>
        <taxon>Caudata</taxon>
        <taxon>Salamandroidea</taxon>
        <taxon>Salamandridae</taxon>
        <taxon>Pleurodelinae</taxon>
        <taxon>Pleurodeles</taxon>
    </lineage>
</organism>
<gene>
    <name evidence="1" type="ORF">NDU88_008808</name>
</gene>
<accession>A0AAV7RVU5</accession>
<reference evidence="1" key="1">
    <citation type="journal article" date="2022" name="bioRxiv">
        <title>Sequencing and chromosome-scale assembly of the giantPleurodeles waltlgenome.</title>
        <authorList>
            <person name="Brown T."/>
            <person name="Elewa A."/>
            <person name="Iarovenko S."/>
            <person name="Subramanian E."/>
            <person name="Araus A.J."/>
            <person name="Petzold A."/>
            <person name="Susuki M."/>
            <person name="Suzuki K.-i.T."/>
            <person name="Hayashi T."/>
            <person name="Toyoda A."/>
            <person name="Oliveira C."/>
            <person name="Osipova E."/>
            <person name="Leigh N.D."/>
            <person name="Simon A."/>
            <person name="Yun M.H."/>
        </authorList>
    </citation>
    <scope>NUCLEOTIDE SEQUENCE</scope>
    <source>
        <strain evidence="1">20211129_DDA</strain>
        <tissue evidence="1">Liver</tissue>
    </source>
</reference>
<proteinExistence type="predicted"/>
<dbReference type="EMBL" id="JANPWB010000009">
    <property type="protein sequence ID" value="KAJ1156083.1"/>
    <property type="molecule type" value="Genomic_DNA"/>
</dbReference>
<evidence type="ECO:0000313" key="2">
    <source>
        <dbReference type="Proteomes" id="UP001066276"/>
    </source>
</evidence>
<evidence type="ECO:0000313" key="1">
    <source>
        <dbReference type="EMBL" id="KAJ1156083.1"/>
    </source>
</evidence>
<dbReference type="AlphaFoldDB" id="A0AAV7RVU5"/>
<keyword evidence="2" id="KW-1185">Reference proteome</keyword>
<dbReference type="Proteomes" id="UP001066276">
    <property type="component" value="Chromosome 5"/>
</dbReference>
<sequence length="87" mass="9850">MRASVSNTLLFFNRTRLSSTAAVLQHTRGDLLCARRRGNEMSAFPSRGVRYTVDNRRGFLYTLQFPSEFEVNMTPSAWCLAGLLFGN</sequence>
<comment type="caution">
    <text evidence="1">The sequence shown here is derived from an EMBL/GenBank/DDBJ whole genome shotgun (WGS) entry which is preliminary data.</text>
</comment>
<evidence type="ECO:0008006" key="3">
    <source>
        <dbReference type="Google" id="ProtNLM"/>
    </source>
</evidence>
<protein>
    <recommendedName>
        <fullName evidence="3">Secreted protein</fullName>
    </recommendedName>
</protein>
<name>A0AAV7RVU5_PLEWA</name>